<dbReference type="Proteomes" id="UP000688137">
    <property type="component" value="Unassembled WGS sequence"/>
</dbReference>
<reference evidence="1" key="1">
    <citation type="submission" date="2021-01" db="EMBL/GenBank/DDBJ databases">
        <authorList>
            <consortium name="Genoscope - CEA"/>
            <person name="William W."/>
        </authorList>
    </citation>
    <scope>NUCLEOTIDE SEQUENCE</scope>
</reference>
<accession>A0A8S1Q8W5</accession>
<protein>
    <submittedName>
        <fullName evidence="1">Uncharacterized protein</fullName>
    </submittedName>
</protein>
<evidence type="ECO:0000313" key="2">
    <source>
        <dbReference type="Proteomes" id="UP000688137"/>
    </source>
</evidence>
<gene>
    <name evidence="1" type="ORF">PPRIM_AZ9-3.1.T1490135</name>
</gene>
<sequence>MNKDIISDPNSNQKTSNMLHFMFNSKKKSNKFKRVLPQLSITENLNNSIPRSRIFSLNHEPTGFITSRIDLIQFTGDYCYKALNQQTLSLKNQRDRIPDTIEKSIEGCPSVHSYQTTKFKCPSMLESIRQRRNYNLQKYLDDNLTVFCDIIKKKDMEKLISFLNYPFQYSQEQNLLETFCELLYFIAYYGNTILQLNKSTFLFKDCLKLSELCRNHQLKVKILIQLFSIAKQLKQYDKAHKFILKALSYAWADNMDDYEIDCYDKLGICYFYMGDINKANHLHNKWVKCEIEPRDSYYRITSKEFILLYEKFQPFCKEFDDKISRYIHIPFINIKTGQSFDSNSTLKYNTCEAIPLINEILYGYEYTEYFLDYHYIEQAQKKHLKKSQLPRRALEIMQKYDKNKDKYIFDHKIHENPIYKLSLQEKVNYRKTKFYSLDSVQQNIQKYISEQREPFKKSEKIYVKESQRKDLSPQNGNQLYQHFRKILVSIINQN</sequence>
<keyword evidence="2" id="KW-1185">Reference proteome</keyword>
<dbReference type="OMA" id="LYFIAYY"/>
<evidence type="ECO:0000313" key="1">
    <source>
        <dbReference type="EMBL" id="CAD8111978.1"/>
    </source>
</evidence>
<dbReference type="AlphaFoldDB" id="A0A8S1Q8W5"/>
<dbReference type="EMBL" id="CAJJDM010000153">
    <property type="protein sequence ID" value="CAD8111978.1"/>
    <property type="molecule type" value="Genomic_DNA"/>
</dbReference>
<name>A0A8S1Q8W5_PARPR</name>
<comment type="caution">
    <text evidence="1">The sequence shown here is derived from an EMBL/GenBank/DDBJ whole genome shotgun (WGS) entry which is preliminary data.</text>
</comment>
<organism evidence="1 2">
    <name type="scientific">Paramecium primaurelia</name>
    <dbReference type="NCBI Taxonomy" id="5886"/>
    <lineage>
        <taxon>Eukaryota</taxon>
        <taxon>Sar</taxon>
        <taxon>Alveolata</taxon>
        <taxon>Ciliophora</taxon>
        <taxon>Intramacronucleata</taxon>
        <taxon>Oligohymenophorea</taxon>
        <taxon>Peniculida</taxon>
        <taxon>Parameciidae</taxon>
        <taxon>Paramecium</taxon>
    </lineage>
</organism>
<proteinExistence type="predicted"/>